<dbReference type="PRINTS" id="PR00471">
    <property type="entry name" value="ACETATEKNASE"/>
</dbReference>
<dbReference type="PANTHER" id="PTHR21060">
    <property type="entry name" value="ACETATE KINASE"/>
    <property type="match status" value="1"/>
</dbReference>
<protein>
    <recommendedName>
        <fullName evidence="6">Acetate kinase</fullName>
        <ecNumber evidence="6">2.7.2.1</ecNumber>
    </recommendedName>
    <alternativeName>
        <fullName evidence="6">Acetokinase</fullName>
    </alternativeName>
</protein>
<dbReference type="InterPro" id="IPR043129">
    <property type="entry name" value="ATPase_NBD"/>
</dbReference>
<dbReference type="SUPFAM" id="SSF53067">
    <property type="entry name" value="Actin-like ATPase domain"/>
    <property type="match status" value="2"/>
</dbReference>
<feature type="site" description="Transition state stabilizer" evidence="6">
    <location>
        <position position="237"/>
    </location>
</feature>
<comment type="caution">
    <text evidence="6">Lacks conserved residue(s) required for the propagation of feature annotation.</text>
</comment>
<comment type="cofactor">
    <cofactor evidence="6">
        <name>Mg(2+)</name>
        <dbReference type="ChEBI" id="CHEBI:18420"/>
    </cofactor>
    <cofactor evidence="6">
        <name>Mn(2+)</name>
        <dbReference type="ChEBI" id="CHEBI:29035"/>
    </cofactor>
    <text evidence="6">Mg(2+). Can also accept Mn(2+).</text>
</comment>
<comment type="subcellular location">
    <subcellularLocation>
        <location evidence="6">Cytoplasm</location>
    </subcellularLocation>
</comment>
<feature type="site" description="Transition state stabilizer" evidence="6">
    <location>
        <position position="176"/>
    </location>
</feature>
<comment type="subunit">
    <text evidence="6">Homodimer.</text>
</comment>
<feature type="binding site" evidence="6">
    <location>
        <position position="14"/>
    </location>
    <ligand>
        <name>ATP</name>
        <dbReference type="ChEBI" id="CHEBI:30616"/>
    </ligand>
</feature>
<dbReference type="RefSeq" id="WP_053380042.1">
    <property type="nucleotide sequence ID" value="NZ_CP011801.1"/>
</dbReference>
<sequence length="401" mass="42977">MRILVLNCGSSSMKWCDAEIAASATPAVRVARAGRIDGIGAEARWTDRSGAAPRGGETRAVRDMREAVAWLADEWGGRPIDAVGHRVVHGGRRFTDTTILTPAVRADLRRLSDLAPLHNPPALDAIEATRTWLGDAVPMAASFDTAFHRSLPARAAAYALPRPLAAKHDIRRYGFHGIAHASMVRLYAEAQARAQDTVRAVTLQLGHGCSVTAVREGRSVDTSMGFTPLEGLVMGTRSGDVDPALVAYLARREGMDVQDVERLLNERSGLLGLSELSSHMDVLESAAAQGHAQAAFAIDVFCYRAKKYVGAYLAALGGADAVIFGGGIGERSSSVRAKICAEMEWCGVTLDDARNRAAVSVAAGDMVMIGRESSRIAVYVAGVDEEREIARDTWRALSEKR</sequence>
<dbReference type="Proteomes" id="UP000069205">
    <property type="component" value="Chromosome"/>
</dbReference>
<keyword evidence="6" id="KW-0479">Metal-binding</keyword>
<evidence type="ECO:0000256" key="3">
    <source>
        <dbReference type="ARBA" id="ARBA00022741"/>
    </source>
</evidence>
<dbReference type="STRING" id="42253.NITMOv2_2537"/>
<dbReference type="Gene3D" id="3.30.420.40">
    <property type="match status" value="2"/>
</dbReference>
<dbReference type="GO" id="GO:0005737">
    <property type="term" value="C:cytoplasm"/>
    <property type="evidence" value="ECO:0007669"/>
    <property type="project" value="UniProtKB-SubCell"/>
</dbReference>
<keyword evidence="6" id="KW-0460">Magnesium</keyword>
<comment type="similarity">
    <text evidence="1 6 7">Belongs to the acetokinase family.</text>
</comment>
<reference evidence="8 9" key="1">
    <citation type="journal article" date="2015" name="Proc. Natl. Acad. Sci. U.S.A.">
        <title>Expanded metabolic versatility of ubiquitous nitrite-oxidizing bacteria from the genus Nitrospira.</title>
        <authorList>
            <person name="Koch H."/>
            <person name="Lucker S."/>
            <person name="Albertsen M."/>
            <person name="Kitzinger K."/>
            <person name="Herbold C."/>
            <person name="Spieck E."/>
            <person name="Nielsen P.H."/>
            <person name="Wagner M."/>
            <person name="Daims H."/>
        </authorList>
    </citation>
    <scope>NUCLEOTIDE SEQUENCE [LARGE SCALE GENOMIC DNA]</scope>
    <source>
        <strain evidence="8 9">NSP M-1</strain>
    </source>
</reference>
<keyword evidence="6" id="KW-0963">Cytoplasm</keyword>
<organism evidence="8 9">
    <name type="scientific">Nitrospira moscoviensis</name>
    <dbReference type="NCBI Taxonomy" id="42253"/>
    <lineage>
        <taxon>Bacteria</taxon>
        <taxon>Pseudomonadati</taxon>
        <taxon>Nitrospirota</taxon>
        <taxon>Nitrospiria</taxon>
        <taxon>Nitrospirales</taxon>
        <taxon>Nitrospiraceae</taxon>
        <taxon>Nitrospira</taxon>
    </lineage>
</organism>
<dbReference type="GO" id="GO:0008776">
    <property type="term" value="F:acetate kinase activity"/>
    <property type="evidence" value="ECO:0007669"/>
    <property type="project" value="UniProtKB-UniRule"/>
</dbReference>
<dbReference type="PATRIC" id="fig|42253.5.peg.2501"/>
<dbReference type="PROSITE" id="PS01075">
    <property type="entry name" value="ACETATE_KINASE_1"/>
    <property type="match status" value="1"/>
</dbReference>
<dbReference type="OrthoDB" id="9802453at2"/>
<dbReference type="InterPro" id="IPR023865">
    <property type="entry name" value="Aliphatic_acid_kinase_CS"/>
</dbReference>
<dbReference type="GO" id="GO:0006085">
    <property type="term" value="P:acetyl-CoA biosynthetic process"/>
    <property type="evidence" value="ECO:0007669"/>
    <property type="project" value="UniProtKB-UniRule"/>
</dbReference>
<dbReference type="InterPro" id="IPR004372">
    <property type="entry name" value="Ac/propionate_kinase"/>
</dbReference>
<comment type="pathway">
    <text evidence="6">Metabolic intermediate biosynthesis; acetyl-CoA biosynthesis; acetyl-CoA from acetate: step 1/2.</text>
</comment>
<evidence type="ECO:0000313" key="8">
    <source>
        <dbReference type="EMBL" id="ALA58950.1"/>
    </source>
</evidence>
<evidence type="ECO:0000256" key="6">
    <source>
        <dbReference type="HAMAP-Rule" id="MF_00020"/>
    </source>
</evidence>
<dbReference type="HAMAP" id="MF_00020">
    <property type="entry name" value="Acetate_kinase"/>
    <property type="match status" value="1"/>
</dbReference>
<feature type="binding site" evidence="6">
    <location>
        <position position="86"/>
    </location>
    <ligand>
        <name>substrate</name>
    </ligand>
</feature>
<evidence type="ECO:0000256" key="5">
    <source>
        <dbReference type="ARBA" id="ARBA00022840"/>
    </source>
</evidence>
<evidence type="ECO:0000313" key="9">
    <source>
        <dbReference type="Proteomes" id="UP000069205"/>
    </source>
</evidence>
<comment type="function">
    <text evidence="6">Catalyzes the formation of acetyl phosphate from acetate and ATP. Can also catalyze the reverse reaction.</text>
</comment>
<keyword evidence="2 6" id="KW-0808">Transferase</keyword>
<comment type="catalytic activity">
    <reaction evidence="6">
        <text>acetate + ATP = acetyl phosphate + ADP</text>
        <dbReference type="Rhea" id="RHEA:11352"/>
        <dbReference type="ChEBI" id="CHEBI:22191"/>
        <dbReference type="ChEBI" id="CHEBI:30089"/>
        <dbReference type="ChEBI" id="CHEBI:30616"/>
        <dbReference type="ChEBI" id="CHEBI:456216"/>
        <dbReference type="EC" id="2.7.2.1"/>
    </reaction>
</comment>
<dbReference type="InterPro" id="IPR000890">
    <property type="entry name" value="Aliphatic_acid_kin_short-chain"/>
</dbReference>
<feature type="binding site" evidence="6">
    <location>
        <position position="385"/>
    </location>
    <ligand>
        <name>Mg(2+)</name>
        <dbReference type="ChEBI" id="CHEBI:18420"/>
    </ligand>
</feature>
<keyword evidence="4 6" id="KW-0418">Kinase</keyword>
<evidence type="ECO:0000256" key="1">
    <source>
        <dbReference type="ARBA" id="ARBA00008748"/>
    </source>
</evidence>
<dbReference type="GO" id="GO:0000287">
    <property type="term" value="F:magnesium ion binding"/>
    <property type="evidence" value="ECO:0007669"/>
    <property type="project" value="UniProtKB-UniRule"/>
</dbReference>
<dbReference type="GO" id="GO:0005524">
    <property type="term" value="F:ATP binding"/>
    <property type="evidence" value="ECO:0007669"/>
    <property type="project" value="UniProtKB-KW"/>
</dbReference>
<dbReference type="AlphaFoldDB" id="A0A0K2GDC4"/>
<dbReference type="KEGG" id="nmv:NITMOv2_2537"/>
<keyword evidence="3 6" id="KW-0547">Nucleotide-binding</keyword>
<dbReference type="NCBIfam" id="TIGR00016">
    <property type="entry name" value="ackA"/>
    <property type="match status" value="1"/>
</dbReference>
<name>A0A0K2GDC4_NITMO</name>
<dbReference type="Pfam" id="PF00871">
    <property type="entry name" value="Acetate_kinase"/>
    <property type="match status" value="1"/>
</dbReference>
<dbReference type="PIRSF" id="PIRSF000722">
    <property type="entry name" value="Acetate_prop_kin"/>
    <property type="match status" value="1"/>
</dbReference>
<accession>A0A0K2GDC4</accession>
<evidence type="ECO:0000256" key="7">
    <source>
        <dbReference type="RuleBase" id="RU003835"/>
    </source>
</evidence>
<keyword evidence="9" id="KW-1185">Reference proteome</keyword>
<feature type="binding site" evidence="6">
    <location>
        <position position="7"/>
    </location>
    <ligand>
        <name>Mg(2+)</name>
        <dbReference type="ChEBI" id="CHEBI:18420"/>
    </ligand>
</feature>
<evidence type="ECO:0000256" key="2">
    <source>
        <dbReference type="ARBA" id="ARBA00022679"/>
    </source>
</evidence>
<evidence type="ECO:0000256" key="4">
    <source>
        <dbReference type="ARBA" id="ARBA00022777"/>
    </source>
</evidence>
<feature type="active site" description="Proton donor/acceptor" evidence="6">
    <location>
        <position position="144"/>
    </location>
</feature>
<dbReference type="EC" id="2.7.2.1" evidence="6"/>
<gene>
    <name evidence="6 8" type="primary">ackA</name>
    <name evidence="8" type="ORF">NITMOv2_2537</name>
</gene>
<dbReference type="UniPathway" id="UPA00340">
    <property type="reaction ID" value="UER00458"/>
</dbReference>
<dbReference type="GO" id="GO:0006083">
    <property type="term" value="P:acetate metabolic process"/>
    <property type="evidence" value="ECO:0007669"/>
    <property type="project" value="TreeGrafter"/>
</dbReference>
<dbReference type="PANTHER" id="PTHR21060:SF15">
    <property type="entry name" value="ACETATE KINASE-RELATED"/>
    <property type="match status" value="1"/>
</dbReference>
<proteinExistence type="inferred from homology"/>
<keyword evidence="5 6" id="KW-0067">ATP-binding</keyword>
<dbReference type="EMBL" id="CP011801">
    <property type="protein sequence ID" value="ALA58950.1"/>
    <property type="molecule type" value="Genomic_DNA"/>
</dbReference>